<organism evidence="3">
    <name type="scientific">Chaetoceros debilis</name>
    <dbReference type="NCBI Taxonomy" id="122233"/>
    <lineage>
        <taxon>Eukaryota</taxon>
        <taxon>Sar</taxon>
        <taxon>Stramenopiles</taxon>
        <taxon>Ochrophyta</taxon>
        <taxon>Bacillariophyta</taxon>
        <taxon>Coscinodiscophyceae</taxon>
        <taxon>Chaetocerotophycidae</taxon>
        <taxon>Chaetocerotales</taxon>
        <taxon>Chaetocerotaceae</taxon>
        <taxon>Chaetoceros</taxon>
    </lineage>
</organism>
<evidence type="ECO:0000256" key="1">
    <source>
        <dbReference type="ARBA" id="ARBA00022884"/>
    </source>
</evidence>
<sequence length="200" mass="22717">MSGLGRRTHYRKHLTDSVWNDLPQPTSNERIAKVLGTRGSNQFELIIGPETPASAVFDKTPQLAILPTKYRKLVWLKRNDYVICSCAEDDGDTEGRGDEGGIRYMIKHILYKDQVKHLKEKGFWPKDEIFSDDVNIKKETLYPDETEGHDEDCGSENGDSANCEDNEGIVFDNADDDYFCNMNRISKLKVDDSSSDEDSD</sequence>
<dbReference type="InterPro" id="IPR039294">
    <property type="entry name" value="EIF1AD"/>
</dbReference>
<dbReference type="Gene3D" id="2.40.50.140">
    <property type="entry name" value="Nucleic acid-binding proteins"/>
    <property type="match status" value="1"/>
</dbReference>
<evidence type="ECO:0000313" key="3">
    <source>
        <dbReference type="EMBL" id="CAE0458669.1"/>
    </source>
</evidence>
<dbReference type="SMART" id="SM00652">
    <property type="entry name" value="eIF1a"/>
    <property type="match status" value="1"/>
</dbReference>
<reference evidence="3" key="1">
    <citation type="submission" date="2021-01" db="EMBL/GenBank/DDBJ databases">
        <authorList>
            <person name="Corre E."/>
            <person name="Pelletier E."/>
            <person name="Niang G."/>
            <person name="Scheremetjew M."/>
            <person name="Finn R."/>
            <person name="Kale V."/>
            <person name="Holt S."/>
            <person name="Cochrane G."/>
            <person name="Meng A."/>
            <person name="Brown T."/>
            <person name="Cohen L."/>
        </authorList>
    </citation>
    <scope>NUCLEOTIDE SEQUENCE</scope>
    <source>
        <strain evidence="3">MM31A-1</strain>
    </source>
</reference>
<dbReference type="InterPro" id="IPR001253">
    <property type="entry name" value="TIF_eIF-1A"/>
</dbReference>
<dbReference type="GO" id="GO:0003723">
    <property type="term" value="F:RNA binding"/>
    <property type="evidence" value="ECO:0007669"/>
    <property type="project" value="UniProtKB-KW"/>
</dbReference>
<dbReference type="GO" id="GO:0003743">
    <property type="term" value="F:translation initiation factor activity"/>
    <property type="evidence" value="ECO:0007669"/>
    <property type="project" value="InterPro"/>
</dbReference>
<proteinExistence type="predicted"/>
<dbReference type="SUPFAM" id="SSF50249">
    <property type="entry name" value="Nucleic acid-binding proteins"/>
    <property type="match status" value="1"/>
</dbReference>
<dbReference type="InterPro" id="IPR012340">
    <property type="entry name" value="NA-bd_OB-fold"/>
</dbReference>
<dbReference type="AlphaFoldDB" id="A0A7S3PXC7"/>
<dbReference type="PANTHER" id="PTHR21641:SF0">
    <property type="entry name" value="RNA-BINDING PROTEIN EIF1AD-RELATED"/>
    <property type="match status" value="1"/>
</dbReference>
<feature type="compositionally biased region" description="Acidic residues" evidence="2">
    <location>
        <begin position="142"/>
        <end position="154"/>
    </location>
</feature>
<accession>A0A7S3PXC7</accession>
<protein>
    <recommendedName>
        <fullName evidence="4">S1-like domain-containing protein</fullName>
    </recommendedName>
</protein>
<evidence type="ECO:0000256" key="2">
    <source>
        <dbReference type="SAM" id="MobiDB-lite"/>
    </source>
</evidence>
<keyword evidence="1" id="KW-0694">RNA-binding</keyword>
<name>A0A7S3PXC7_9STRA</name>
<dbReference type="PANTHER" id="PTHR21641">
    <property type="entry name" value="TRANSLATION INITIATION FACTOR-RELATED"/>
    <property type="match status" value="1"/>
</dbReference>
<evidence type="ECO:0008006" key="4">
    <source>
        <dbReference type="Google" id="ProtNLM"/>
    </source>
</evidence>
<gene>
    <name evidence="3" type="ORF">CDEB00056_LOCUS3510</name>
</gene>
<feature type="region of interest" description="Disordered" evidence="2">
    <location>
        <begin position="141"/>
        <end position="166"/>
    </location>
</feature>
<dbReference type="EMBL" id="HBIO01005032">
    <property type="protein sequence ID" value="CAE0458669.1"/>
    <property type="molecule type" value="Transcribed_RNA"/>
</dbReference>
<dbReference type="GO" id="GO:0005634">
    <property type="term" value="C:nucleus"/>
    <property type="evidence" value="ECO:0007669"/>
    <property type="project" value="TreeGrafter"/>
</dbReference>